<feature type="compositionally biased region" description="Basic residues" evidence="1">
    <location>
        <begin position="465"/>
        <end position="479"/>
    </location>
</feature>
<evidence type="ECO:0000313" key="3">
    <source>
        <dbReference type="EMBL" id="BDZ53535.1"/>
    </source>
</evidence>
<dbReference type="InterPro" id="IPR051207">
    <property type="entry name" value="ComplexI_NDUFA9_subunit"/>
</dbReference>
<evidence type="ECO:0000313" key="4">
    <source>
        <dbReference type="Proteomes" id="UP001321477"/>
    </source>
</evidence>
<gene>
    <name evidence="3" type="ORF">GCM10025870_06080</name>
</gene>
<feature type="compositionally biased region" description="Low complexity" evidence="1">
    <location>
        <begin position="364"/>
        <end position="404"/>
    </location>
</feature>
<organism evidence="3 4">
    <name type="scientific">Agromyces marinus</name>
    <dbReference type="NCBI Taxonomy" id="1389020"/>
    <lineage>
        <taxon>Bacteria</taxon>
        <taxon>Bacillati</taxon>
        <taxon>Actinomycetota</taxon>
        <taxon>Actinomycetes</taxon>
        <taxon>Micrococcales</taxon>
        <taxon>Microbacteriaceae</taxon>
        <taxon>Agromyces</taxon>
    </lineage>
</organism>
<dbReference type="InterPro" id="IPR036291">
    <property type="entry name" value="NAD(P)-bd_dom_sf"/>
</dbReference>
<keyword evidence="4" id="KW-1185">Reference proteome</keyword>
<name>A0ABM8GYJ0_9MICO</name>
<feature type="domain" description="NAD(P)-binding" evidence="2">
    <location>
        <begin position="2"/>
        <end position="98"/>
    </location>
</feature>
<dbReference type="InterPro" id="IPR016040">
    <property type="entry name" value="NAD(P)-bd_dom"/>
</dbReference>
<dbReference type="Pfam" id="PF13460">
    <property type="entry name" value="NAD_binding_10"/>
    <property type="match status" value="1"/>
</dbReference>
<reference evidence="4" key="1">
    <citation type="journal article" date="2019" name="Int. J. Syst. Evol. Microbiol.">
        <title>The Global Catalogue of Microorganisms (GCM) 10K type strain sequencing project: providing services to taxonomists for standard genome sequencing and annotation.</title>
        <authorList>
            <consortium name="The Broad Institute Genomics Platform"/>
            <consortium name="The Broad Institute Genome Sequencing Center for Infectious Disease"/>
            <person name="Wu L."/>
            <person name="Ma J."/>
        </authorList>
    </citation>
    <scope>NUCLEOTIDE SEQUENCE [LARGE SCALE GENOMIC DNA]</scope>
    <source>
        <strain evidence="4">NBRC 109019</strain>
    </source>
</reference>
<feature type="region of interest" description="Disordered" evidence="1">
    <location>
        <begin position="354"/>
        <end position="479"/>
    </location>
</feature>
<dbReference type="PANTHER" id="PTHR12126">
    <property type="entry name" value="NADH-UBIQUINONE OXIDOREDUCTASE 39 KDA SUBUNIT-RELATED"/>
    <property type="match status" value="1"/>
</dbReference>
<dbReference type="PANTHER" id="PTHR12126:SF11">
    <property type="entry name" value="NADH DEHYDROGENASE [UBIQUINONE] 1 ALPHA SUBCOMPLEX SUBUNIT 9, MITOCHONDRIAL"/>
    <property type="match status" value="1"/>
</dbReference>
<dbReference type="Gene3D" id="3.40.50.720">
    <property type="entry name" value="NAD(P)-binding Rossmann-like Domain"/>
    <property type="match status" value="1"/>
</dbReference>
<evidence type="ECO:0000256" key="1">
    <source>
        <dbReference type="SAM" id="MobiDB-lite"/>
    </source>
</evidence>
<dbReference type="EMBL" id="AP027734">
    <property type="protein sequence ID" value="BDZ53535.1"/>
    <property type="molecule type" value="Genomic_DNA"/>
</dbReference>
<dbReference type="Proteomes" id="UP001321477">
    <property type="component" value="Chromosome"/>
</dbReference>
<accession>A0ABM8GYJ0</accession>
<dbReference type="SUPFAM" id="SSF51735">
    <property type="entry name" value="NAD(P)-binding Rossmann-fold domains"/>
    <property type="match status" value="1"/>
</dbReference>
<feature type="compositionally biased region" description="Low complexity" evidence="1">
    <location>
        <begin position="428"/>
        <end position="464"/>
    </location>
</feature>
<proteinExistence type="predicted"/>
<protein>
    <recommendedName>
        <fullName evidence="2">NAD(P)-binding domain-containing protein</fullName>
    </recommendedName>
</protein>
<sequence length="479" mass="51295">MPRLVEAGHEVRAIVRRPERLRTVPWARDVEVVGGDLTDAAAVDAAMRGIDTVYYLVHSMGGRGDFEDVELEIAGNVAESARRSGVGRIVYLGGLHPGEGELSRHLRSRVRVGEVLMSSGVPTIVLQAGVIIGSGSTSFEMIRHLTEVLPYMPAPRWVRNFIQPIAVRDVLHYLVAAARVPERVNRTFDIGGPDVLRYGQLMNGYAVEAGLRQRPIAALPVLTPWLAGQWVNLVTPIPRRLAVPIIESLQFDCVARDHDIDRVIPPPAGGLTPYRRAVRLALERERAGEVETSWQNTEVVGAPSDPLPSDPEWAGYRVYTDVRERECSAPAASLWSVIEGVGGTNGWYSFPSPGRSAGGSTSWRAASACGGAGATRRGCGPGTRWTSGGSSGSRRPGIGRASSGCGPRCAFQGVPGSRCPPNRRGRARATGSGRSSSRAGSPAGCTGGRCSPSTGSSSPGWPTGSRRRPRRARPRRARK</sequence>
<evidence type="ECO:0000259" key="2">
    <source>
        <dbReference type="Pfam" id="PF13460"/>
    </source>
</evidence>